<name>A0A2U1FCQ0_9PSEU</name>
<gene>
    <name evidence="5" type="ORF">C8D89_10544</name>
</gene>
<evidence type="ECO:0000313" key="5">
    <source>
        <dbReference type="EMBL" id="PVZ09971.1"/>
    </source>
</evidence>
<dbReference type="Gene3D" id="3.40.50.12780">
    <property type="entry name" value="N-terminal domain of ligase-like"/>
    <property type="match status" value="1"/>
</dbReference>
<dbReference type="Proteomes" id="UP000245639">
    <property type="component" value="Unassembled WGS sequence"/>
</dbReference>
<feature type="domain" description="AMP-binding enzyme C-terminal" evidence="4">
    <location>
        <begin position="424"/>
        <end position="499"/>
    </location>
</feature>
<evidence type="ECO:0000256" key="2">
    <source>
        <dbReference type="ARBA" id="ARBA00022598"/>
    </source>
</evidence>
<feature type="domain" description="AMP-dependent synthetase/ligase" evidence="3">
    <location>
        <begin position="9"/>
        <end position="374"/>
    </location>
</feature>
<dbReference type="RefSeq" id="WP_116708248.1">
    <property type="nucleotide sequence ID" value="NZ_QEKW01000005.1"/>
</dbReference>
<dbReference type="Pfam" id="PF13193">
    <property type="entry name" value="AMP-binding_C"/>
    <property type="match status" value="1"/>
</dbReference>
<dbReference type="InterPro" id="IPR045851">
    <property type="entry name" value="AMP-bd_C_sf"/>
</dbReference>
<dbReference type="InterPro" id="IPR000873">
    <property type="entry name" value="AMP-dep_synth/lig_dom"/>
</dbReference>
<organism evidence="5 6">
    <name type="scientific">Actinomycetospora cinnamomea</name>
    <dbReference type="NCBI Taxonomy" id="663609"/>
    <lineage>
        <taxon>Bacteria</taxon>
        <taxon>Bacillati</taxon>
        <taxon>Actinomycetota</taxon>
        <taxon>Actinomycetes</taxon>
        <taxon>Pseudonocardiales</taxon>
        <taxon>Pseudonocardiaceae</taxon>
        <taxon>Actinomycetospora</taxon>
    </lineage>
</organism>
<dbReference type="PANTHER" id="PTHR43201:SF5">
    <property type="entry name" value="MEDIUM-CHAIN ACYL-COA LIGASE ACSF2, MITOCHONDRIAL"/>
    <property type="match status" value="1"/>
</dbReference>
<dbReference type="Gene3D" id="3.30.300.30">
    <property type="match status" value="1"/>
</dbReference>
<keyword evidence="2" id="KW-0436">Ligase</keyword>
<dbReference type="SUPFAM" id="SSF56801">
    <property type="entry name" value="Acetyl-CoA synthetase-like"/>
    <property type="match status" value="1"/>
</dbReference>
<proteinExistence type="inferred from homology"/>
<dbReference type="EMBL" id="QEKW01000005">
    <property type="protein sequence ID" value="PVZ09971.1"/>
    <property type="molecule type" value="Genomic_DNA"/>
</dbReference>
<comment type="caution">
    <text evidence="5">The sequence shown here is derived from an EMBL/GenBank/DDBJ whole genome shotgun (WGS) entry which is preliminary data.</text>
</comment>
<dbReference type="InterPro" id="IPR020845">
    <property type="entry name" value="AMP-binding_CS"/>
</dbReference>
<evidence type="ECO:0000313" key="6">
    <source>
        <dbReference type="Proteomes" id="UP000245639"/>
    </source>
</evidence>
<keyword evidence="6" id="KW-1185">Reference proteome</keyword>
<dbReference type="Pfam" id="PF00501">
    <property type="entry name" value="AMP-binding"/>
    <property type="match status" value="1"/>
</dbReference>
<reference evidence="5 6" key="1">
    <citation type="submission" date="2018-04" db="EMBL/GenBank/DDBJ databases">
        <title>Genomic Encyclopedia of Type Strains, Phase IV (KMG-IV): sequencing the most valuable type-strain genomes for metagenomic binning, comparative biology and taxonomic classification.</title>
        <authorList>
            <person name="Goeker M."/>
        </authorList>
    </citation>
    <scope>NUCLEOTIDE SEQUENCE [LARGE SCALE GENOMIC DNA]</scope>
    <source>
        <strain evidence="5 6">DSM 45771</strain>
    </source>
</reference>
<dbReference type="AlphaFoldDB" id="A0A2U1FCQ0"/>
<evidence type="ECO:0000256" key="1">
    <source>
        <dbReference type="ARBA" id="ARBA00006432"/>
    </source>
</evidence>
<dbReference type="PROSITE" id="PS00455">
    <property type="entry name" value="AMP_BINDING"/>
    <property type="match status" value="1"/>
</dbReference>
<dbReference type="PANTHER" id="PTHR43201">
    <property type="entry name" value="ACYL-COA SYNTHETASE"/>
    <property type="match status" value="1"/>
</dbReference>
<dbReference type="InterPro" id="IPR025110">
    <property type="entry name" value="AMP-bd_C"/>
</dbReference>
<evidence type="ECO:0000259" key="4">
    <source>
        <dbReference type="Pfam" id="PF13193"/>
    </source>
</evidence>
<dbReference type="GO" id="GO:0006631">
    <property type="term" value="P:fatty acid metabolic process"/>
    <property type="evidence" value="ECO:0007669"/>
    <property type="project" value="TreeGrafter"/>
</dbReference>
<protein>
    <submittedName>
        <fullName evidence="5">Fatty-acyl-CoA synthase</fullName>
    </submittedName>
</protein>
<comment type="similarity">
    <text evidence="1">Belongs to the ATP-dependent AMP-binding enzyme family.</text>
</comment>
<sequence length="513" mass="52994">MSISGLLRTAARDRPDAVFLREAEPGRLRSVAREPGAVTLAELDEHVDRLAAGLAARGVGPGDRVGVALPNGAAWVGLLFATTRLGAVLVTLNVRYRGSELEHMLGDSGARLVVTVPEAGDTDLTALYAELRPRLPGLEHVVTDADELVGGAPAAARGDEAGTGDPAVLLYTSGTTGAPKGAVLTHGSLLASAGAEAEHLGLGRDDRFLATMPFTHVGGLTCTLLSALVAGSEVVLTPGFSPAGALRDVTTHGVTVFAGVPTMWTLLLAEMARAGVGTLETLRYAVAGGSNVEPALCAAITAAAPHARVVNLYGLSETSGAAVMSALDDDADTVAGTLGVPLPGIEARVVDPIEGTDADEGELWLRGPSVAAGYRNVPDAATFRPDGWLATGDVVARVRGDHLALRGRLKEMFISGGYNVYPVEVENVLGAHPGVAMAAGVGEPDDTHGEVGHYFVVRREGSTVTADELVALAAERLADYKVPRVVEFVDELPLTPAGKIQKAVLRRRVQKGS</sequence>
<accession>A0A2U1FCQ0</accession>
<dbReference type="OrthoDB" id="9803968at2"/>
<dbReference type="InterPro" id="IPR042099">
    <property type="entry name" value="ANL_N_sf"/>
</dbReference>
<evidence type="ECO:0000259" key="3">
    <source>
        <dbReference type="Pfam" id="PF00501"/>
    </source>
</evidence>
<dbReference type="GO" id="GO:0031956">
    <property type="term" value="F:medium-chain fatty acid-CoA ligase activity"/>
    <property type="evidence" value="ECO:0007669"/>
    <property type="project" value="TreeGrafter"/>
</dbReference>